<reference evidence="3" key="1">
    <citation type="submission" date="2022-03" db="EMBL/GenBank/DDBJ databases">
        <authorList>
            <person name="Alioto T."/>
            <person name="Alioto T."/>
            <person name="Gomez Garrido J."/>
        </authorList>
    </citation>
    <scope>NUCLEOTIDE SEQUENCE</scope>
</reference>
<name>A0AAD1TDX6_PELCU</name>
<sequence length="111" mass="12453">MFRTARELTRPSLSQEALNAHDSGSESNNDEATERRQEPLTKADLHNMLKEATADIKAHTATELERHISCIKEDLEALNTRAAQAESDITLLQSTSSQHGQDIYYLSDKIQ</sequence>
<protein>
    <submittedName>
        <fullName evidence="3">Uncharacterized protein</fullName>
    </submittedName>
</protein>
<organism evidence="3 4">
    <name type="scientific">Pelobates cultripes</name>
    <name type="common">Western spadefoot toad</name>
    <dbReference type="NCBI Taxonomy" id="61616"/>
    <lineage>
        <taxon>Eukaryota</taxon>
        <taxon>Metazoa</taxon>
        <taxon>Chordata</taxon>
        <taxon>Craniata</taxon>
        <taxon>Vertebrata</taxon>
        <taxon>Euteleostomi</taxon>
        <taxon>Amphibia</taxon>
        <taxon>Batrachia</taxon>
        <taxon>Anura</taxon>
        <taxon>Pelobatoidea</taxon>
        <taxon>Pelobatidae</taxon>
        <taxon>Pelobates</taxon>
    </lineage>
</organism>
<keyword evidence="1" id="KW-0175">Coiled coil</keyword>
<dbReference type="AlphaFoldDB" id="A0AAD1TDX6"/>
<evidence type="ECO:0000313" key="3">
    <source>
        <dbReference type="EMBL" id="CAH2324925.1"/>
    </source>
</evidence>
<feature type="coiled-coil region" evidence="1">
    <location>
        <begin position="61"/>
        <end position="95"/>
    </location>
</feature>
<feature type="region of interest" description="Disordered" evidence="2">
    <location>
        <begin position="1"/>
        <end position="45"/>
    </location>
</feature>
<dbReference type="EMBL" id="OW240923">
    <property type="protein sequence ID" value="CAH2324925.1"/>
    <property type="molecule type" value="Genomic_DNA"/>
</dbReference>
<gene>
    <name evidence="3" type="ORF">PECUL_23A054744</name>
</gene>
<feature type="compositionally biased region" description="Basic and acidic residues" evidence="2">
    <location>
        <begin position="32"/>
        <end position="45"/>
    </location>
</feature>
<proteinExistence type="predicted"/>
<dbReference type="Proteomes" id="UP001295444">
    <property type="component" value="Chromosome 12"/>
</dbReference>
<keyword evidence="4" id="KW-1185">Reference proteome</keyword>
<evidence type="ECO:0000256" key="1">
    <source>
        <dbReference type="SAM" id="Coils"/>
    </source>
</evidence>
<evidence type="ECO:0000256" key="2">
    <source>
        <dbReference type="SAM" id="MobiDB-lite"/>
    </source>
</evidence>
<evidence type="ECO:0000313" key="4">
    <source>
        <dbReference type="Proteomes" id="UP001295444"/>
    </source>
</evidence>
<accession>A0AAD1TDX6</accession>